<name>A0ACC2PAN0_9HYME</name>
<evidence type="ECO:0000313" key="2">
    <source>
        <dbReference type="Proteomes" id="UP001239111"/>
    </source>
</evidence>
<comment type="caution">
    <text evidence="1">The sequence shown here is derived from an EMBL/GenBank/DDBJ whole genome shotgun (WGS) entry which is preliminary data.</text>
</comment>
<keyword evidence="2" id="KW-1185">Reference proteome</keyword>
<accession>A0ACC2PAN0</accession>
<evidence type="ECO:0000313" key="1">
    <source>
        <dbReference type="EMBL" id="KAJ8680354.1"/>
    </source>
</evidence>
<dbReference type="EMBL" id="CM056742">
    <property type="protein sequence ID" value="KAJ8680354.1"/>
    <property type="molecule type" value="Genomic_DNA"/>
</dbReference>
<reference evidence="1" key="1">
    <citation type="submission" date="2023-04" db="EMBL/GenBank/DDBJ databases">
        <title>A chromosome-level genome assembly of the parasitoid wasp Eretmocerus hayati.</title>
        <authorList>
            <person name="Zhong Y."/>
            <person name="Liu S."/>
            <person name="Liu Y."/>
        </authorList>
    </citation>
    <scope>NUCLEOTIDE SEQUENCE</scope>
    <source>
        <strain evidence="1">ZJU_SS_LIU_2023</strain>
    </source>
</reference>
<proteinExistence type="predicted"/>
<dbReference type="Proteomes" id="UP001239111">
    <property type="component" value="Chromosome 2"/>
</dbReference>
<protein>
    <submittedName>
        <fullName evidence="1">Uncharacterized protein</fullName>
    </submittedName>
</protein>
<organism evidence="1 2">
    <name type="scientific">Eretmocerus hayati</name>
    <dbReference type="NCBI Taxonomy" id="131215"/>
    <lineage>
        <taxon>Eukaryota</taxon>
        <taxon>Metazoa</taxon>
        <taxon>Ecdysozoa</taxon>
        <taxon>Arthropoda</taxon>
        <taxon>Hexapoda</taxon>
        <taxon>Insecta</taxon>
        <taxon>Pterygota</taxon>
        <taxon>Neoptera</taxon>
        <taxon>Endopterygota</taxon>
        <taxon>Hymenoptera</taxon>
        <taxon>Apocrita</taxon>
        <taxon>Proctotrupomorpha</taxon>
        <taxon>Chalcidoidea</taxon>
        <taxon>Aphelinidae</taxon>
        <taxon>Aphelininae</taxon>
        <taxon>Eretmocerus</taxon>
    </lineage>
</organism>
<gene>
    <name evidence="1" type="ORF">QAD02_016141</name>
</gene>
<sequence length="190" mass="21490">MELTEDRVKCLLNGKNLNKLDEQTFDKILQVAVSRACGKPNAEALTNITDSKPDDVKIAFAELLKLLIESARNDIEIEELNLLLTCTNLSQNYIEKFCESYASCKEELVETLESIGDDLPHIVDVDWQLDYCIKSNIESPAGFPKFFVSLSTVKHGKLQQFKFCCTIQALQDLVYKLKDAARHVERLSSV</sequence>